<protein>
    <submittedName>
        <fullName evidence="1">Uncharacterized protein</fullName>
    </submittedName>
</protein>
<keyword evidence="2" id="KW-1185">Reference proteome</keyword>
<dbReference type="RefSeq" id="WP_122545280.1">
    <property type="nucleotide sequence ID" value="NZ_QWIV01000003.1"/>
</dbReference>
<name>A0A3M7LI43_9FLAO</name>
<reference evidence="1 2" key="1">
    <citation type="submission" date="2018-08" db="EMBL/GenBank/DDBJ databases">
        <title>Chryseobacterium nematophagum: a novel matrix digesting pathogen of nematodes.</title>
        <authorList>
            <person name="Page A."/>
            <person name="Roberts M."/>
            <person name="Felix M.-A."/>
            <person name="Weir W."/>
        </authorList>
    </citation>
    <scope>NUCLEOTIDE SEQUENCE [LARGE SCALE GENOMIC DNA]</scope>
    <source>
        <strain evidence="1 2">JUb275</strain>
    </source>
</reference>
<accession>A0A3M7LI43</accession>
<evidence type="ECO:0000313" key="2">
    <source>
        <dbReference type="Proteomes" id="UP000267524"/>
    </source>
</evidence>
<gene>
    <name evidence="1" type="ORF">D1632_00295</name>
</gene>
<sequence length="178" mass="19591">MKHTLNIILGGLFLLISYSINAQVNILDKEKYLLISDSIKISKGSAIMVNKPYQFDFIAIHQQHGFNLKTVAKIAGIASVGGTLGTSIGGLAQNSDVIIAGRQIVNQAKNVSNIIWTADQINQLNASSKAKKIVGKKFIVDEWNFDAAENTFFLIGKIENKKYKIFLQNAIILNEVNL</sequence>
<organism evidence="1 2">
    <name type="scientific">Chryseobacterium nematophagum</name>
    <dbReference type="NCBI Taxonomy" id="2305228"/>
    <lineage>
        <taxon>Bacteria</taxon>
        <taxon>Pseudomonadati</taxon>
        <taxon>Bacteroidota</taxon>
        <taxon>Flavobacteriia</taxon>
        <taxon>Flavobacteriales</taxon>
        <taxon>Weeksellaceae</taxon>
        <taxon>Chryseobacterium group</taxon>
        <taxon>Chryseobacterium</taxon>
    </lineage>
</organism>
<dbReference type="AlphaFoldDB" id="A0A3M7LI43"/>
<dbReference type="EMBL" id="QWIV01000003">
    <property type="protein sequence ID" value="RMZ61286.1"/>
    <property type="molecule type" value="Genomic_DNA"/>
</dbReference>
<proteinExistence type="predicted"/>
<dbReference type="Proteomes" id="UP000267524">
    <property type="component" value="Unassembled WGS sequence"/>
</dbReference>
<comment type="caution">
    <text evidence="1">The sequence shown here is derived from an EMBL/GenBank/DDBJ whole genome shotgun (WGS) entry which is preliminary data.</text>
</comment>
<evidence type="ECO:0000313" key="1">
    <source>
        <dbReference type="EMBL" id="RMZ61286.1"/>
    </source>
</evidence>